<name>A0ABC9TS02_CLOSY</name>
<evidence type="ECO:0000313" key="2">
    <source>
        <dbReference type="Proteomes" id="UP000016491"/>
    </source>
</evidence>
<protein>
    <submittedName>
        <fullName evidence="1">Uncharacterized protein</fullName>
    </submittedName>
</protein>
<accession>A0ABC9TS02</accession>
<dbReference type="AlphaFoldDB" id="A0ABC9TS02"/>
<sequence length="92" mass="10678">MYTNNNRPGPGSGREKERKIMSGFDESMAYVKRFQALIEFCDNMDTDGLSPLYNLLPFSEKLSETPYRKSSIRYTDLQLVLDKFRAAYNHKA</sequence>
<proteinExistence type="predicted"/>
<evidence type="ECO:0000313" key="1">
    <source>
        <dbReference type="EMBL" id="ERI74019.1"/>
    </source>
</evidence>
<reference evidence="1 2" key="1">
    <citation type="submission" date="2013-07" db="EMBL/GenBank/DDBJ databases">
        <authorList>
            <person name="Weinstock G."/>
            <person name="Sodergren E."/>
            <person name="Wylie T."/>
            <person name="Fulton L."/>
            <person name="Fulton R."/>
            <person name="Fronick C."/>
            <person name="O'Laughlin M."/>
            <person name="Godfrey J."/>
            <person name="Miner T."/>
            <person name="Herter B."/>
            <person name="Appelbaum E."/>
            <person name="Cordes M."/>
            <person name="Lek S."/>
            <person name="Wollam A."/>
            <person name="Pepin K.H."/>
            <person name="Palsikar V.B."/>
            <person name="Mitreva M."/>
            <person name="Wilson R.K."/>
        </authorList>
    </citation>
    <scope>NUCLEOTIDE SEQUENCE [LARGE SCALE GENOMIC DNA]</scope>
    <source>
        <strain evidence="1 2">ATCC 14940</strain>
    </source>
</reference>
<organism evidence="1 2">
    <name type="scientific">[Clostridium] symbiosum ATCC 14940</name>
    <dbReference type="NCBI Taxonomy" id="411472"/>
    <lineage>
        <taxon>Bacteria</taxon>
        <taxon>Bacillati</taxon>
        <taxon>Bacillota</taxon>
        <taxon>Clostridia</taxon>
        <taxon>Lachnospirales</taxon>
        <taxon>Lachnospiraceae</taxon>
        <taxon>Otoolea</taxon>
    </lineage>
</organism>
<dbReference type="Proteomes" id="UP000016491">
    <property type="component" value="Unassembled WGS sequence"/>
</dbReference>
<dbReference type="EMBL" id="AWSU01000352">
    <property type="protein sequence ID" value="ERI74019.1"/>
    <property type="molecule type" value="Genomic_DNA"/>
</dbReference>
<gene>
    <name evidence="1" type="ORF">CLOSYM_04460</name>
</gene>
<comment type="caution">
    <text evidence="1">The sequence shown here is derived from an EMBL/GenBank/DDBJ whole genome shotgun (WGS) entry which is preliminary data.</text>
</comment>